<accession>A0ACC2S1L6</accession>
<proteinExistence type="predicted"/>
<dbReference type="EMBL" id="QTSX02005983">
    <property type="protein sequence ID" value="KAJ9056257.1"/>
    <property type="molecule type" value="Genomic_DNA"/>
</dbReference>
<comment type="caution">
    <text evidence="1">The sequence shown here is derived from an EMBL/GenBank/DDBJ whole genome shotgun (WGS) entry which is preliminary data.</text>
</comment>
<dbReference type="Proteomes" id="UP001165960">
    <property type="component" value="Unassembled WGS sequence"/>
</dbReference>
<reference evidence="1" key="1">
    <citation type="submission" date="2022-04" db="EMBL/GenBank/DDBJ databases">
        <title>Genome of the entomopathogenic fungus Entomophthora muscae.</title>
        <authorList>
            <person name="Elya C."/>
            <person name="Lovett B.R."/>
            <person name="Lee E."/>
            <person name="Macias A.M."/>
            <person name="Hajek A.E."/>
            <person name="De Bivort B.L."/>
            <person name="Kasson M.T."/>
            <person name="De Fine Licht H.H."/>
            <person name="Stajich J.E."/>
        </authorList>
    </citation>
    <scope>NUCLEOTIDE SEQUENCE</scope>
    <source>
        <strain evidence="1">Berkeley</strain>
    </source>
</reference>
<sequence>MNTFNLFLPALYFAAFASAADTKSIIIKDNANYELVIGKCATKAELTATLDPKKQK</sequence>
<organism evidence="1 2">
    <name type="scientific">Entomophthora muscae</name>
    <dbReference type="NCBI Taxonomy" id="34485"/>
    <lineage>
        <taxon>Eukaryota</taxon>
        <taxon>Fungi</taxon>
        <taxon>Fungi incertae sedis</taxon>
        <taxon>Zoopagomycota</taxon>
        <taxon>Entomophthoromycotina</taxon>
        <taxon>Entomophthoromycetes</taxon>
        <taxon>Entomophthorales</taxon>
        <taxon>Entomophthoraceae</taxon>
        <taxon>Entomophthora</taxon>
    </lineage>
</organism>
<evidence type="ECO:0000313" key="2">
    <source>
        <dbReference type="Proteomes" id="UP001165960"/>
    </source>
</evidence>
<name>A0ACC2S1L6_9FUNG</name>
<gene>
    <name evidence="1" type="ORF">DSO57_1035094</name>
</gene>
<protein>
    <submittedName>
        <fullName evidence="1">Uncharacterized protein</fullName>
    </submittedName>
</protein>
<evidence type="ECO:0000313" key="1">
    <source>
        <dbReference type="EMBL" id="KAJ9056257.1"/>
    </source>
</evidence>
<keyword evidence="2" id="KW-1185">Reference proteome</keyword>